<proteinExistence type="predicted"/>
<dbReference type="Proteomes" id="UP001062846">
    <property type="component" value="Chromosome 10"/>
</dbReference>
<organism evidence="1 2">
    <name type="scientific">Rhododendron molle</name>
    <name type="common">Chinese azalea</name>
    <name type="synonym">Azalea mollis</name>
    <dbReference type="NCBI Taxonomy" id="49168"/>
    <lineage>
        <taxon>Eukaryota</taxon>
        <taxon>Viridiplantae</taxon>
        <taxon>Streptophyta</taxon>
        <taxon>Embryophyta</taxon>
        <taxon>Tracheophyta</taxon>
        <taxon>Spermatophyta</taxon>
        <taxon>Magnoliopsida</taxon>
        <taxon>eudicotyledons</taxon>
        <taxon>Gunneridae</taxon>
        <taxon>Pentapetalae</taxon>
        <taxon>asterids</taxon>
        <taxon>Ericales</taxon>
        <taxon>Ericaceae</taxon>
        <taxon>Ericoideae</taxon>
        <taxon>Rhodoreae</taxon>
        <taxon>Rhododendron</taxon>
    </lineage>
</organism>
<reference evidence="1" key="1">
    <citation type="submission" date="2022-02" db="EMBL/GenBank/DDBJ databases">
        <title>Plant Genome Project.</title>
        <authorList>
            <person name="Zhang R.-G."/>
        </authorList>
    </citation>
    <scope>NUCLEOTIDE SEQUENCE</scope>
    <source>
        <strain evidence="1">AT1</strain>
    </source>
</reference>
<protein>
    <submittedName>
        <fullName evidence="1">Uncharacterized protein</fullName>
    </submittedName>
</protein>
<dbReference type="EMBL" id="CM046397">
    <property type="protein sequence ID" value="KAI8535792.1"/>
    <property type="molecule type" value="Genomic_DNA"/>
</dbReference>
<name>A0ACC0M4I6_RHOML</name>
<gene>
    <name evidence="1" type="ORF">RHMOL_Rhmol10G0201500</name>
</gene>
<keyword evidence="2" id="KW-1185">Reference proteome</keyword>
<sequence>MGADEVPKSLYEPVKKPYVDEEIPKMYHGQSGNVPKSQGAFRKGLHDNPGAWKRENTEAPKVGSVYIYREINVA</sequence>
<accession>A0ACC0M4I6</accession>
<evidence type="ECO:0000313" key="2">
    <source>
        <dbReference type="Proteomes" id="UP001062846"/>
    </source>
</evidence>
<comment type="caution">
    <text evidence="1">The sequence shown here is derived from an EMBL/GenBank/DDBJ whole genome shotgun (WGS) entry which is preliminary data.</text>
</comment>
<evidence type="ECO:0000313" key="1">
    <source>
        <dbReference type="EMBL" id="KAI8535792.1"/>
    </source>
</evidence>